<feature type="compositionally biased region" description="Low complexity" evidence="1">
    <location>
        <begin position="383"/>
        <end position="392"/>
    </location>
</feature>
<feature type="compositionally biased region" description="Polar residues" evidence="1">
    <location>
        <begin position="456"/>
        <end position="482"/>
    </location>
</feature>
<keyword evidence="2" id="KW-0812">Transmembrane</keyword>
<gene>
    <name evidence="3" type="ORF">D9619_000075</name>
</gene>
<name>A0A8H5BE29_9AGAR</name>
<feature type="compositionally biased region" description="Basic residues" evidence="1">
    <location>
        <begin position="396"/>
        <end position="408"/>
    </location>
</feature>
<organism evidence="3 4">
    <name type="scientific">Psilocybe cf. subviscida</name>
    <dbReference type="NCBI Taxonomy" id="2480587"/>
    <lineage>
        <taxon>Eukaryota</taxon>
        <taxon>Fungi</taxon>
        <taxon>Dikarya</taxon>
        <taxon>Basidiomycota</taxon>
        <taxon>Agaricomycotina</taxon>
        <taxon>Agaricomycetes</taxon>
        <taxon>Agaricomycetidae</taxon>
        <taxon>Agaricales</taxon>
        <taxon>Agaricineae</taxon>
        <taxon>Strophariaceae</taxon>
        <taxon>Psilocybe</taxon>
    </lineage>
</organism>
<accession>A0A8H5BE29</accession>
<dbReference type="AlphaFoldDB" id="A0A8H5BE29"/>
<evidence type="ECO:0000256" key="1">
    <source>
        <dbReference type="SAM" id="MobiDB-lite"/>
    </source>
</evidence>
<keyword evidence="4" id="KW-1185">Reference proteome</keyword>
<feature type="region of interest" description="Disordered" evidence="1">
    <location>
        <begin position="293"/>
        <end position="414"/>
    </location>
</feature>
<keyword evidence="2" id="KW-0472">Membrane</keyword>
<proteinExistence type="predicted"/>
<protein>
    <submittedName>
        <fullName evidence="3">Uncharacterized protein</fullName>
    </submittedName>
</protein>
<comment type="caution">
    <text evidence="3">The sequence shown here is derived from an EMBL/GenBank/DDBJ whole genome shotgun (WGS) entry which is preliminary data.</text>
</comment>
<dbReference type="Proteomes" id="UP000567179">
    <property type="component" value="Unassembled WGS sequence"/>
</dbReference>
<feature type="transmembrane region" description="Helical" evidence="2">
    <location>
        <begin position="251"/>
        <end position="271"/>
    </location>
</feature>
<evidence type="ECO:0000313" key="4">
    <source>
        <dbReference type="Proteomes" id="UP000567179"/>
    </source>
</evidence>
<dbReference type="OrthoDB" id="3234968at2759"/>
<dbReference type="EMBL" id="JAACJJ010000028">
    <property type="protein sequence ID" value="KAF5321665.1"/>
    <property type="molecule type" value="Genomic_DNA"/>
</dbReference>
<reference evidence="3 4" key="1">
    <citation type="journal article" date="2020" name="ISME J.">
        <title>Uncovering the hidden diversity of litter-decomposition mechanisms in mushroom-forming fungi.</title>
        <authorList>
            <person name="Floudas D."/>
            <person name="Bentzer J."/>
            <person name="Ahren D."/>
            <person name="Johansson T."/>
            <person name="Persson P."/>
            <person name="Tunlid A."/>
        </authorList>
    </citation>
    <scope>NUCLEOTIDE SEQUENCE [LARGE SCALE GENOMIC DNA]</scope>
    <source>
        <strain evidence="3 4">CBS 101986</strain>
    </source>
</reference>
<feature type="compositionally biased region" description="Low complexity" evidence="1">
    <location>
        <begin position="328"/>
        <end position="338"/>
    </location>
</feature>
<evidence type="ECO:0000313" key="3">
    <source>
        <dbReference type="EMBL" id="KAF5321665.1"/>
    </source>
</evidence>
<feature type="transmembrane region" description="Helical" evidence="2">
    <location>
        <begin position="50"/>
        <end position="73"/>
    </location>
</feature>
<evidence type="ECO:0000256" key="2">
    <source>
        <dbReference type="SAM" id="Phobius"/>
    </source>
</evidence>
<feature type="region of interest" description="Disordered" evidence="1">
    <location>
        <begin position="427"/>
        <end position="482"/>
    </location>
</feature>
<keyword evidence="2" id="KW-1133">Transmembrane helix</keyword>
<sequence>MPNENCGGDTWERTRIRPRTTRRNHTIPISKHLMNTNYRGRSQAHTSRRFFLPFVALATLGLLNAPIPAMAAMNITIDNSDPSIIYSGSWEELPGELDFGKTHQLTGDPMGTAVFQFTGTAIYFQSPLWPFSLTTGISLDGEPPDTIFLQDPASVSSPNPDGGETIASAVVWGRSGLLDTLHTLTMSVVPASDGSQSFAVVDALIYTSDDILAPSAPSTPTTSSVVLSITSSQPTATSGASSGDTHQNKTGLSIALGIVCTVFGLLVLYALRWLWRRRARRLAEEASAGRVIPDHDATPEMAEAGGGAPANGSRRRAYASIQRRSQKELAAAAAAAAALEEEEEEREREREKERERRRRRNGPGPSGLRHSTVADGDDEHGDGSSSSDAGYESPRHSRSRQSSVRRKLSAGASDAMLGTILERRESYAGGNINGGGGGEIQAEPPWREVDAGSRYPSPNSNSKSRTSQGVNGQQRTSRLSPI</sequence>